<feature type="chain" id="PRO_5031063299" description="CFEM domain-containing protein" evidence="16">
    <location>
        <begin position="19"/>
        <end position="175"/>
    </location>
</feature>
<evidence type="ECO:0000256" key="3">
    <source>
        <dbReference type="ARBA" id="ARBA00010031"/>
    </source>
</evidence>
<gene>
    <name evidence="18" type="ORF">JI435_034550</name>
</gene>
<keyword evidence="6 15" id="KW-0349">Heme</keyword>
<evidence type="ECO:0000313" key="18">
    <source>
        <dbReference type="EMBL" id="QRC93205.1"/>
    </source>
</evidence>
<evidence type="ECO:0000256" key="16">
    <source>
        <dbReference type="SAM" id="SignalP"/>
    </source>
</evidence>
<keyword evidence="7" id="KW-0336">GPI-anchor</keyword>
<evidence type="ECO:0000256" key="15">
    <source>
        <dbReference type="PROSITE-ProRule" id="PRU01356"/>
    </source>
</evidence>
<protein>
    <recommendedName>
        <fullName evidence="17">CFEM domain-containing protein</fullName>
    </recommendedName>
</protein>
<keyword evidence="9 16" id="KW-0732">Signal</keyword>
<dbReference type="GO" id="GO:0098552">
    <property type="term" value="C:side of membrane"/>
    <property type="evidence" value="ECO:0007669"/>
    <property type="project" value="UniProtKB-KW"/>
</dbReference>
<feature type="signal peptide" evidence="16">
    <location>
        <begin position="1"/>
        <end position="18"/>
    </location>
</feature>
<evidence type="ECO:0000256" key="5">
    <source>
        <dbReference type="ARBA" id="ARBA00022525"/>
    </source>
</evidence>
<sequence length="175" mass="16708">MRFFSFAAIAALSAAVMGQGISDIPKCAQACFASSLGSCGATDFACICGNTAVIDKVSCCIFATCPQADIAVTTQLAASLCKLANVVVNTAPICVATSAPAGLASATPSMSPAASGSVTLSGSATSSVGNGTASATSDSSSASASYAVSTGAASSQSPDTKFGLGVVVAGLLAVL</sequence>
<dbReference type="VEuPathDB" id="FungiDB:JI435_034550"/>
<evidence type="ECO:0000256" key="6">
    <source>
        <dbReference type="ARBA" id="ARBA00022617"/>
    </source>
</evidence>
<evidence type="ECO:0000256" key="1">
    <source>
        <dbReference type="ARBA" id="ARBA00004609"/>
    </source>
</evidence>
<dbReference type="Proteomes" id="UP000663193">
    <property type="component" value="Chromosome 3"/>
</dbReference>
<name>A0A7U2EU97_PHANO</name>
<comment type="subcellular location">
    <subcellularLocation>
        <location evidence="1">Cell membrane</location>
        <topology evidence="1">Lipid-anchor</topology>
        <topology evidence="1">GPI-anchor</topology>
    </subcellularLocation>
    <subcellularLocation>
        <location evidence="2">Secreted</location>
    </subcellularLocation>
</comment>
<dbReference type="SMART" id="SM00747">
    <property type="entry name" value="CFEM"/>
    <property type="match status" value="1"/>
</dbReference>
<evidence type="ECO:0000259" key="17">
    <source>
        <dbReference type="PROSITE" id="PS52012"/>
    </source>
</evidence>
<evidence type="ECO:0000256" key="14">
    <source>
        <dbReference type="ARBA" id="ARBA00023288"/>
    </source>
</evidence>
<dbReference type="PROSITE" id="PS52012">
    <property type="entry name" value="CFEM"/>
    <property type="match status" value="1"/>
</dbReference>
<dbReference type="PANTHER" id="PTHR37928:SF2">
    <property type="entry name" value="GPI ANCHORED CFEM DOMAIN PROTEIN (AFU_ORTHOLOGUE AFUA_6G10580)"/>
    <property type="match status" value="1"/>
</dbReference>
<feature type="disulfide bond" evidence="15">
    <location>
        <begin position="48"/>
        <end position="81"/>
    </location>
</feature>
<feature type="domain" description="CFEM" evidence="17">
    <location>
        <begin position="1"/>
        <end position="107"/>
    </location>
</feature>
<evidence type="ECO:0000313" key="19">
    <source>
        <dbReference type="Proteomes" id="UP000663193"/>
    </source>
</evidence>
<dbReference type="GO" id="GO:0046872">
    <property type="term" value="F:metal ion binding"/>
    <property type="evidence" value="ECO:0007669"/>
    <property type="project" value="UniProtKB-UniRule"/>
</dbReference>
<dbReference type="EMBL" id="CP069025">
    <property type="protein sequence ID" value="QRC93205.1"/>
    <property type="molecule type" value="Genomic_DNA"/>
</dbReference>
<evidence type="ECO:0000256" key="7">
    <source>
        <dbReference type="ARBA" id="ARBA00022622"/>
    </source>
</evidence>
<evidence type="ECO:0000256" key="8">
    <source>
        <dbReference type="ARBA" id="ARBA00022723"/>
    </source>
</evidence>
<evidence type="ECO:0000256" key="10">
    <source>
        <dbReference type="ARBA" id="ARBA00023004"/>
    </source>
</evidence>
<organism evidence="18 19">
    <name type="scientific">Phaeosphaeria nodorum (strain SN15 / ATCC MYA-4574 / FGSC 10173)</name>
    <name type="common">Glume blotch fungus</name>
    <name type="synonym">Parastagonospora nodorum</name>
    <dbReference type="NCBI Taxonomy" id="321614"/>
    <lineage>
        <taxon>Eukaryota</taxon>
        <taxon>Fungi</taxon>
        <taxon>Dikarya</taxon>
        <taxon>Ascomycota</taxon>
        <taxon>Pezizomycotina</taxon>
        <taxon>Dothideomycetes</taxon>
        <taxon>Pleosporomycetidae</taxon>
        <taxon>Pleosporales</taxon>
        <taxon>Pleosporineae</taxon>
        <taxon>Phaeosphaeriaceae</taxon>
        <taxon>Parastagonospora</taxon>
    </lineage>
</organism>
<dbReference type="GO" id="GO:0005576">
    <property type="term" value="C:extracellular region"/>
    <property type="evidence" value="ECO:0007669"/>
    <property type="project" value="UniProtKB-SubCell"/>
</dbReference>
<evidence type="ECO:0000256" key="13">
    <source>
        <dbReference type="ARBA" id="ARBA00023180"/>
    </source>
</evidence>
<dbReference type="PANTHER" id="PTHR37928">
    <property type="entry name" value="CFEM DOMAIN PROTEIN (AFU_ORTHOLOGUE AFUA_6G14090)"/>
    <property type="match status" value="1"/>
</dbReference>
<dbReference type="Pfam" id="PF05730">
    <property type="entry name" value="CFEM"/>
    <property type="match status" value="1"/>
</dbReference>
<dbReference type="AlphaFoldDB" id="A0A7U2EU97"/>
<comment type="similarity">
    <text evidence="3">Belongs to the RBT5 family.</text>
</comment>
<comment type="caution">
    <text evidence="15">Lacks conserved residue(s) required for the propagation of feature annotation.</text>
</comment>
<feature type="binding site" description="axial binding residue" evidence="15">
    <location>
        <position position="43"/>
    </location>
    <ligand>
        <name>heme</name>
        <dbReference type="ChEBI" id="CHEBI:30413"/>
    </ligand>
    <ligandPart>
        <name>Fe</name>
        <dbReference type="ChEBI" id="CHEBI:18248"/>
    </ligandPart>
</feature>
<reference evidence="19" key="1">
    <citation type="journal article" date="2021" name="BMC Genomics">
        <title>Chromosome-level genome assembly and manually-curated proteome of model necrotroph Parastagonospora nodorum Sn15 reveals a genome-wide trove of candidate effector homologs, and redundancy of virulence-related functions within an accessory chromosome.</title>
        <authorList>
            <person name="Bertazzoni S."/>
            <person name="Jones D.A.B."/>
            <person name="Phan H.T."/>
            <person name="Tan K.-C."/>
            <person name="Hane J.K."/>
        </authorList>
    </citation>
    <scope>NUCLEOTIDE SEQUENCE [LARGE SCALE GENOMIC DNA]</scope>
    <source>
        <strain evidence="19">SN15 / ATCC MYA-4574 / FGSC 10173)</strain>
    </source>
</reference>
<accession>A0A7U2EU97</accession>
<dbReference type="GO" id="GO:0005886">
    <property type="term" value="C:plasma membrane"/>
    <property type="evidence" value="ECO:0007669"/>
    <property type="project" value="UniProtKB-SubCell"/>
</dbReference>
<keyword evidence="13" id="KW-0325">Glycoprotein</keyword>
<evidence type="ECO:0000256" key="12">
    <source>
        <dbReference type="ARBA" id="ARBA00023157"/>
    </source>
</evidence>
<feature type="disulfide bond" evidence="15">
    <location>
        <begin position="39"/>
        <end position="46"/>
    </location>
</feature>
<evidence type="ECO:0000256" key="9">
    <source>
        <dbReference type="ARBA" id="ARBA00022729"/>
    </source>
</evidence>
<evidence type="ECO:0000256" key="4">
    <source>
        <dbReference type="ARBA" id="ARBA00022475"/>
    </source>
</evidence>
<keyword evidence="11" id="KW-0472">Membrane</keyword>
<keyword evidence="19" id="KW-1185">Reference proteome</keyword>
<dbReference type="InterPro" id="IPR008427">
    <property type="entry name" value="Extracellular_membr_CFEM_dom"/>
</dbReference>
<dbReference type="InterPro" id="IPR051735">
    <property type="entry name" value="CFEM_domain"/>
</dbReference>
<keyword evidence="8 15" id="KW-0479">Metal-binding</keyword>
<keyword evidence="12 15" id="KW-1015">Disulfide bond</keyword>
<proteinExistence type="inferred from homology"/>
<keyword evidence="10 15" id="KW-0408">Iron</keyword>
<keyword evidence="5" id="KW-0964">Secreted</keyword>
<keyword evidence="4" id="KW-1003">Cell membrane</keyword>
<evidence type="ECO:0000256" key="2">
    <source>
        <dbReference type="ARBA" id="ARBA00004613"/>
    </source>
</evidence>
<keyword evidence="14" id="KW-0449">Lipoprotein</keyword>
<evidence type="ECO:0000256" key="11">
    <source>
        <dbReference type="ARBA" id="ARBA00023136"/>
    </source>
</evidence>
<dbReference type="OrthoDB" id="3065412at2759"/>